<dbReference type="VEuPathDB" id="FungiDB:H310_00105"/>
<dbReference type="PANTHER" id="PTHR31745">
    <property type="entry name" value="SINGLE-STRANDED DNA-BINDING PROTEIN WHY2, MITOCHONDRIAL"/>
    <property type="match status" value="1"/>
</dbReference>
<comment type="similarity">
    <text evidence="1">Belongs to the Whirly family.</text>
</comment>
<dbReference type="GO" id="GO:0006952">
    <property type="term" value="P:defense response"/>
    <property type="evidence" value="ECO:0007669"/>
    <property type="project" value="InterPro"/>
</dbReference>
<reference evidence="4" key="1">
    <citation type="submission" date="2013-12" db="EMBL/GenBank/DDBJ databases">
        <title>The Genome Sequence of Aphanomyces invadans NJM9701.</title>
        <authorList>
            <consortium name="The Broad Institute Genomics Platform"/>
            <person name="Russ C."/>
            <person name="Tyler B."/>
            <person name="van West P."/>
            <person name="Dieguez-Uribeondo J."/>
            <person name="Young S.K."/>
            <person name="Zeng Q."/>
            <person name="Gargeya S."/>
            <person name="Fitzgerald M."/>
            <person name="Abouelleil A."/>
            <person name="Alvarado L."/>
            <person name="Chapman S.B."/>
            <person name="Gainer-Dewar J."/>
            <person name="Goldberg J."/>
            <person name="Griggs A."/>
            <person name="Gujja S."/>
            <person name="Hansen M."/>
            <person name="Howarth C."/>
            <person name="Imamovic A."/>
            <person name="Ireland A."/>
            <person name="Larimer J."/>
            <person name="McCowan C."/>
            <person name="Murphy C."/>
            <person name="Pearson M."/>
            <person name="Poon T.W."/>
            <person name="Priest M."/>
            <person name="Roberts A."/>
            <person name="Saif S."/>
            <person name="Shea T."/>
            <person name="Sykes S."/>
            <person name="Wortman J."/>
            <person name="Nusbaum C."/>
            <person name="Birren B."/>
        </authorList>
    </citation>
    <scope>NUCLEOTIDE SEQUENCE [LARGE SCALE GENOMIC DNA]</scope>
    <source>
        <strain evidence="4">NJM9701</strain>
    </source>
</reference>
<dbReference type="eggNOG" id="ENOG502RYZB">
    <property type="taxonomic scope" value="Eukaryota"/>
</dbReference>
<evidence type="ECO:0000256" key="3">
    <source>
        <dbReference type="SAM" id="MobiDB-lite"/>
    </source>
</evidence>
<evidence type="ECO:0000256" key="2">
    <source>
        <dbReference type="ARBA" id="ARBA00022946"/>
    </source>
</evidence>
<organism evidence="4">
    <name type="scientific">Aphanomyces invadans</name>
    <dbReference type="NCBI Taxonomy" id="157072"/>
    <lineage>
        <taxon>Eukaryota</taxon>
        <taxon>Sar</taxon>
        <taxon>Stramenopiles</taxon>
        <taxon>Oomycota</taxon>
        <taxon>Saprolegniomycetes</taxon>
        <taxon>Saprolegniales</taxon>
        <taxon>Verrucalvaceae</taxon>
        <taxon>Aphanomyces</taxon>
    </lineage>
</organism>
<dbReference type="GO" id="GO:0003697">
    <property type="term" value="F:single-stranded DNA binding"/>
    <property type="evidence" value="ECO:0007669"/>
    <property type="project" value="InterPro"/>
</dbReference>
<evidence type="ECO:0000313" key="4">
    <source>
        <dbReference type="EMBL" id="ETW09553.1"/>
    </source>
</evidence>
<dbReference type="RefSeq" id="XP_008860964.1">
    <property type="nucleotide sequence ID" value="XM_008862742.1"/>
</dbReference>
<sequence>MAQSAAVRLAAAAPPSMLRSSMQSTFRAFSTRASQARTFPQFTVYGSDALLQLSPIAPVYTNAGSYLKLKRGGSLMLTWCKKTSSGYNYQEKFYFALTPTEIGALLNSLDDRAPRFSLVHSPNANAVPSTGDTATKVLAVEYQPEHLKTVFEYGSSNDRAAVALSSGEVRVFKELLQYSIPYLYGFHSTLANADPAIEYDGNGAASFTGNSSTSRQPAYKPRTGGSGGADWPF</sequence>
<feature type="compositionally biased region" description="Polar residues" evidence="3">
    <location>
        <begin position="207"/>
        <end position="216"/>
    </location>
</feature>
<gene>
    <name evidence="4" type="ORF">H310_00105</name>
</gene>
<dbReference type="PANTHER" id="PTHR31745:SF1">
    <property type="entry name" value="SINGLE-STRANDED DNA-BINDING PROTEIN WHY2, MITOCHONDRIAL"/>
    <property type="match status" value="1"/>
</dbReference>
<feature type="compositionally biased region" description="Gly residues" evidence="3">
    <location>
        <begin position="224"/>
        <end position="233"/>
    </location>
</feature>
<dbReference type="InterPro" id="IPR013742">
    <property type="entry name" value="Whirly"/>
</dbReference>
<protein>
    <submittedName>
        <fullName evidence="4">Uncharacterized protein</fullName>
    </submittedName>
</protein>
<dbReference type="SUPFAM" id="SSF54447">
    <property type="entry name" value="ssDNA-binding transcriptional regulator domain"/>
    <property type="match status" value="1"/>
</dbReference>
<dbReference type="OrthoDB" id="511009at2759"/>
<dbReference type="Pfam" id="PF08536">
    <property type="entry name" value="Whirly"/>
    <property type="match status" value="1"/>
</dbReference>
<name>A0A024UV77_9STRA</name>
<accession>A0A024UV77</accession>
<dbReference type="GO" id="GO:0006355">
    <property type="term" value="P:regulation of DNA-templated transcription"/>
    <property type="evidence" value="ECO:0007669"/>
    <property type="project" value="InterPro"/>
</dbReference>
<proteinExistence type="inferred from homology"/>
<evidence type="ECO:0000256" key="1">
    <source>
        <dbReference type="ARBA" id="ARBA00006061"/>
    </source>
</evidence>
<keyword evidence="2" id="KW-0809">Transit peptide</keyword>
<feature type="region of interest" description="Disordered" evidence="3">
    <location>
        <begin position="207"/>
        <end position="233"/>
    </location>
</feature>
<dbReference type="EMBL" id="KI913952">
    <property type="protein sequence ID" value="ETW09553.1"/>
    <property type="molecule type" value="Genomic_DNA"/>
</dbReference>
<dbReference type="GeneID" id="20077155"/>
<dbReference type="AlphaFoldDB" id="A0A024UV77"/>
<dbReference type="Gene3D" id="2.30.31.10">
    <property type="entry name" value="Transcriptional Coactivator Pc4, Chain A"/>
    <property type="match status" value="1"/>
</dbReference>
<dbReference type="InterPro" id="IPR009044">
    <property type="entry name" value="ssDNA-bd_transcriptional_reg"/>
</dbReference>